<dbReference type="AlphaFoldDB" id="A0A8B7ADX2"/>
<feature type="binding site" evidence="17">
    <location>
        <position position="193"/>
    </location>
    <ligand>
        <name>Ca(2+)</name>
        <dbReference type="ChEBI" id="CHEBI:29108"/>
        <label>2</label>
    </ligand>
</feature>
<dbReference type="GO" id="GO:0008270">
    <property type="term" value="F:zinc ion binding"/>
    <property type="evidence" value="ECO:0007669"/>
    <property type="project" value="InterPro"/>
</dbReference>
<comment type="similarity">
    <text evidence="2">Belongs to the peptidase M10A family.</text>
</comment>
<feature type="binding site" evidence="17">
    <location>
        <position position="171"/>
    </location>
    <ligand>
        <name>Zn(2+)</name>
        <dbReference type="ChEBI" id="CHEBI:29105"/>
        <label>1</label>
    </ligand>
</feature>
<evidence type="ECO:0000256" key="11">
    <source>
        <dbReference type="ARBA" id="ARBA00022837"/>
    </source>
</evidence>
<evidence type="ECO:0000256" key="7">
    <source>
        <dbReference type="ARBA" id="ARBA00022729"/>
    </source>
</evidence>
<feature type="repeat" description="Hemopexin" evidence="21">
    <location>
        <begin position="429"/>
        <end position="472"/>
    </location>
</feature>
<feature type="active site" evidence="15">
    <location>
        <position position="220"/>
    </location>
</feature>
<dbReference type="InterPro" id="IPR000585">
    <property type="entry name" value="Hemopexin-like_dom"/>
</dbReference>
<dbReference type="GO" id="GO:0031012">
    <property type="term" value="C:extracellular matrix"/>
    <property type="evidence" value="ECO:0007669"/>
    <property type="project" value="InterPro"/>
</dbReference>
<dbReference type="InterPro" id="IPR036375">
    <property type="entry name" value="Hemopexin-like_dom_sf"/>
</dbReference>
<evidence type="ECO:0000313" key="25">
    <source>
        <dbReference type="RefSeq" id="XP_007944196.1"/>
    </source>
</evidence>
<evidence type="ECO:0000256" key="2">
    <source>
        <dbReference type="ARBA" id="ARBA00010370"/>
    </source>
</evidence>
<feature type="binding site" evidence="17">
    <location>
        <position position="202"/>
    </location>
    <ligand>
        <name>Ca(2+)</name>
        <dbReference type="ChEBI" id="CHEBI:29108"/>
        <label>3</label>
    </ligand>
</feature>
<dbReference type="PANTHER" id="PTHR10201">
    <property type="entry name" value="MATRIX METALLOPROTEINASE"/>
    <property type="match status" value="1"/>
</dbReference>
<dbReference type="OrthoDB" id="406838at2759"/>
<dbReference type="GO" id="GO:0030198">
    <property type="term" value="P:extracellular matrix organization"/>
    <property type="evidence" value="ECO:0007669"/>
    <property type="project" value="TreeGrafter"/>
</dbReference>
<keyword evidence="12" id="KW-0482">Metalloprotease</keyword>
<feature type="binding site" evidence="17">
    <location>
        <position position="202"/>
    </location>
    <ligand>
        <name>Ca(2+)</name>
        <dbReference type="ChEBI" id="CHEBI:29108"/>
        <label>1</label>
    </ligand>
</feature>
<name>A0A8B7ADX2_ORYAF</name>
<dbReference type="InterPro" id="IPR036365">
    <property type="entry name" value="PGBD-like_sf"/>
</dbReference>
<feature type="signal peptide" evidence="22">
    <location>
        <begin position="1"/>
        <end position="17"/>
    </location>
</feature>
<feature type="binding site" evidence="17">
    <location>
        <position position="176"/>
    </location>
    <ligand>
        <name>Ca(2+)</name>
        <dbReference type="ChEBI" id="CHEBI:29108"/>
        <label>3</label>
    </ligand>
</feature>
<keyword evidence="14 18" id="KW-1015">Disulfide bond</keyword>
<dbReference type="SMART" id="SM00235">
    <property type="entry name" value="ZnMc"/>
    <property type="match status" value="1"/>
</dbReference>
<dbReference type="GO" id="GO:0030574">
    <property type="term" value="P:collagen catabolic process"/>
    <property type="evidence" value="ECO:0007669"/>
    <property type="project" value="TreeGrafter"/>
</dbReference>
<evidence type="ECO:0000313" key="24">
    <source>
        <dbReference type="Proteomes" id="UP000694850"/>
    </source>
</evidence>
<dbReference type="RefSeq" id="XP_007944196.1">
    <property type="nucleotide sequence ID" value="XM_007946005.1"/>
</dbReference>
<dbReference type="SMART" id="SM00120">
    <property type="entry name" value="HX"/>
    <property type="match status" value="4"/>
</dbReference>
<sequence length="472" mass="54283">MKFLLLILVLQTTPSGAIPLLSNKTLEEDDLLFAEKYLETFYDFDVERTPKTKMKVNGSFLKNKIKEMQQFLGLEVTGQLDTPTLSMMRTPRCGVSDVRHYRAMPGRPVWKKHIITYRIQNYTPDLAHEDVNYAIQQAFQVWSDVTPLKFRKINAGQADIMILFAYGAHGDYSPFDGRGGVLAHAFPPGADIGGDAHFDENEIWTKSSKGTNLFLVAVHEIGHSLGLDHSRDPKAIMFPTYSYINTNTFHLSTDDIRGIQSLYGGPEKHQPTSPPDSTESVACAPNLGFDAITTIGDKIFFFKDRFFWWKFPESSRMSVNLISSLWPTLPSVIQAAYEIKTRNQVLVFLFKDDKYWLISNLSPQPTYPKSIRSFGFPDSVKRIDAAVFNPRIYKTYFFVDNQYWRYDERRQLMDYGYPKLITKNFPGIGPKIDAVFYFNRHYYFFQGSDQLEYDTLYNYVTKQLKSNSGFGC</sequence>
<dbReference type="Pfam" id="PF01471">
    <property type="entry name" value="PG_binding_1"/>
    <property type="match status" value="1"/>
</dbReference>
<dbReference type="CDD" id="cd04278">
    <property type="entry name" value="ZnMc_MMP"/>
    <property type="match status" value="1"/>
</dbReference>
<comment type="cofactor">
    <cofactor evidence="17">
        <name>Ca(2+)</name>
        <dbReference type="ChEBI" id="CHEBI:29108"/>
    </cofactor>
    <text evidence="17">Can bind about 5 Ca(2+) ions per subunit.</text>
</comment>
<dbReference type="InterPro" id="IPR001818">
    <property type="entry name" value="Pept_M10_metallopeptidase"/>
</dbReference>
<evidence type="ECO:0000256" key="14">
    <source>
        <dbReference type="ARBA" id="ARBA00023157"/>
    </source>
</evidence>
<keyword evidence="5" id="KW-0645">Protease</keyword>
<feature type="binding site" evidence="17">
    <location>
        <position position="197"/>
    </location>
    <ligand>
        <name>Zn(2+)</name>
        <dbReference type="ChEBI" id="CHEBI:29105"/>
        <label>1</label>
    </ligand>
</feature>
<dbReference type="FunFam" id="2.110.10.10:FF:000002">
    <property type="entry name" value="Matrix metallopeptidase 3"/>
    <property type="match status" value="1"/>
</dbReference>
<feature type="binding site" evidence="17">
    <location>
        <position position="292"/>
    </location>
    <ligand>
        <name>Ca(2+)</name>
        <dbReference type="ChEBI" id="CHEBI:29108"/>
        <label>5</label>
    </ligand>
</feature>
<keyword evidence="3" id="KW-0964">Secreted</keyword>
<dbReference type="CTD" id="4321"/>
<feature type="binding site" evidence="17">
    <location>
        <position position="169"/>
    </location>
    <ligand>
        <name>Zn(2+)</name>
        <dbReference type="ChEBI" id="CHEBI:29105"/>
        <label>1</label>
    </ligand>
</feature>
<feature type="repeat" description="Hemopexin" evidence="21">
    <location>
        <begin position="286"/>
        <end position="329"/>
    </location>
</feature>
<evidence type="ECO:0000256" key="10">
    <source>
        <dbReference type="ARBA" id="ARBA00022833"/>
    </source>
</evidence>
<reference evidence="25" key="1">
    <citation type="submission" date="2025-08" db="UniProtKB">
        <authorList>
            <consortium name="RefSeq"/>
        </authorList>
    </citation>
    <scope>IDENTIFICATION</scope>
</reference>
<dbReference type="CDD" id="cd00094">
    <property type="entry name" value="HX"/>
    <property type="match status" value="1"/>
</dbReference>
<dbReference type="PRINTS" id="PR00138">
    <property type="entry name" value="MATRIXIN"/>
</dbReference>
<dbReference type="Proteomes" id="UP000694850">
    <property type="component" value="Unplaced"/>
</dbReference>
<dbReference type="Gene3D" id="2.110.10.10">
    <property type="entry name" value="Hemopexin-like domain"/>
    <property type="match status" value="1"/>
</dbReference>
<keyword evidence="6 16" id="KW-0479">Metal-binding</keyword>
<evidence type="ECO:0000256" key="1">
    <source>
        <dbReference type="ARBA" id="ARBA00004498"/>
    </source>
</evidence>
<evidence type="ECO:0000256" key="9">
    <source>
        <dbReference type="ARBA" id="ARBA00022801"/>
    </source>
</evidence>
<comment type="subcellular location">
    <subcellularLocation>
        <location evidence="1">Secreted</location>
        <location evidence="1">Extracellular space</location>
        <location evidence="1">Extracellular matrix</location>
    </subcellularLocation>
</comment>
<feature type="domain" description="Peptidase metallopeptidase" evidence="23">
    <location>
        <begin position="106"/>
        <end position="265"/>
    </location>
</feature>
<feature type="binding site" evidence="17">
    <location>
        <position position="290"/>
    </location>
    <ligand>
        <name>Ca(2+)</name>
        <dbReference type="ChEBI" id="CHEBI:29108"/>
        <label>4</label>
    </ligand>
</feature>
<evidence type="ECO:0000256" key="17">
    <source>
        <dbReference type="PIRSR" id="PIRSR621190-2"/>
    </source>
</evidence>
<dbReference type="InterPro" id="IPR006026">
    <property type="entry name" value="Peptidase_Metallo"/>
</dbReference>
<feature type="binding site" evidence="16">
    <location>
        <position position="229"/>
    </location>
    <ligand>
        <name>Zn(2+)</name>
        <dbReference type="ChEBI" id="CHEBI:29105"/>
        <label>2</label>
        <note>catalytic</note>
    </ligand>
</feature>
<feature type="binding site" description="in inhibited form" evidence="17">
    <location>
        <position position="93"/>
    </location>
    <ligand>
        <name>Zn(2+)</name>
        <dbReference type="ChEBI" id="CHEBI:29105"/>
        <label>2</label>
        <note>catalytic</note>
    </ligand>
</feature>
<feature type="binding site" evidence="16">
    <location>
        <position position="219"/>
    </location>
    <ligand>
        <name>Zn(2+)</name>
        <dbReference type="ChEBI" id="CHEBI:29105"/>
        <label>2</label>
        <note>catalytic</note>
    </ligand>
</feature>
<feature type="binding site" evidence="17">
    <location>
        <position position="435"/>
    </location>
    <ligand>
        <name>Ca(2+)</name>
        <dbReference type="ChEBI" id="CHEBI:29108"/>
        <label>5</label>
    </ligand>
</feature>
<dbReference type="SUPFAM" id="SSF55486">
    <property type="entry name" value="Metalloproteases ('zincins'), catalytic domain"/>
    <property type="match status" value="1"/>
</dbReference>
<dbReference type="InterPro" id="IPR033739">
    <property type="entry name" value="M10A_MMP"/>
</dbReference>
<evidence type="ECO:0000256" key="20">
    <source>
        <dbReference type="PIRSR" id="PIRSR621190-5"/>
    </source>
</evidence>
<evidence type="ECO:0000256" key="13">
    <source>
        <dbReference type="ARBA" id="ARBA00023145"/>
    </source>
</evidence>
<dbReference type="GO" id="GO:0004222">
    <property type="term" value="F:metalloendopeptidase activity"/>
    <property type="evidence" value="ECO:0007669"/>
    <property type="project" value="InterPro"/>
</dbReference>
<proteinExistence type="inferred from homology"/>
<dbReference type="PANTHER" id="PTHR10201:SF267">
    <property type="entry name" value="MACROPHAGE METALLOELASTASE"/>
    <property type="match status" value="1"/>
</dbReference>
<dbReference type="InterPro" id="IPR002477">
    <property type="entry name" value="Peptidoglycan-bd-like"/>
</dbReference>
<feature type="binding site" evidence="17">
    <location>
        <position position="177"/>
    </location>
    <ligand>
        <name>Ca(2+)</name>
        <dbReference type="ChEBI" id="CHEBI:29108"/>
        <label>3</label>
    </ligand>
</feature>
<dbReference type="Pfam" id="PF00413">
    <property type="entry name" value="Peptidase_M10"/>
    <property type="match status" value="1"/>
</dbReference>
<comment type="cofactor">
    <cofactor evidence="17">
        <name>Zn(2+)</name>
        <dbReference type="ChEBI" id="CHEBI:29105"/>
    </cofactor>
    <text evidence="17">Binds 2 Zn(2+) ions per subunit.</text>
</comment>
<keyword evidence="7 22" id="KW-0732">Signal</keyword>
<feature type="binding site" evidence="17">
    <location>
        <position position="433"/>
    </location>
    <ligand>
        <name>Ca(2+)</name>
        <dbReference type="ChEBI" id="CHEBI:29108"/>
        <label>4</label>
    </ligand>
</feature>
<keyword evidence="4" id="KW-0272">Extracellular matrix</keyword>
<evidence type="ECO:0000256" key="6">
    <source>
        <dbReference type="ARBA" id="ARBA00022723"/>
    </source>
</evidence>
<keyword evidence="9" id="KW-0378">Hydrolase</keyword>
<dbReference type="SUPFAM" id="SSF47090">
    <property type="entry name" value="PGBD-like"/>
    <property type="match status" value="1"/>
</dbReference>
<dbReference type="InterPro" id="IPR021190">
    <property type="entry name" value="Pept_M10A"/>
</dbReference>
<feature type="modified residue" description="Phosphotyrosine; by PKDCC" evidence="19">
    <location>
        <position position="367"/>
    </location>
</feature>
<evidence type="ECO:0000256" key="12">
    <source>
        <dbReference type="ARBA" id="ARBA00023049"/>
    </source>
</evidence>
<evidence type="ECO:0000259" key="23">
    <source>
        <dbReference type="SMART" id="SM00235"/>
    </source>
</evidence>
<evidence type="ECO:0000256" key="16">
    <source>
        <dbReference type="PIRSR" id="PIRSR001191-2"/>
    </source>
</evidence>
<feature type="binding site" evidence="17">
    <location>
        <position position="386"/>
    </location>
    <ligand>
        <name>Ca(2+)</name>
        <dbReference type="ChEBI" id="CHEBI:29108"/>
        <label>5</label>
    </ligand>
</feature>
<evidence type="ECO:0000256" key="15">
    <source>
        <dbReference type="PIRSR" id="PIRSR001191-1"/>
    </source>
</evidence>
<feature type="repeat" description="Hemopexin" evidence="21">
    <location>
        <begin position="330"/>
        <end position="378"/>
    </location>
</feature>
<dbReference type="InterPro" id="IPR018487">
    <property type="entry name" value="Hemopexin-like_repeat"/>
</dbReference>
<dbReference type="PROSITE" id="PS51642">
    <property type="entry name" value="HEMOPEXIN_2"/>
    <property type="match status" value="4"/>
</dbReference>
<evidence type="ECO:0000256" key="8">
    <source>
        <dbReference type="ARBA" id="ARBA00022737"/>
    </source>
</evidence>
<dbReference type="GeneID" id="103201331"/>
<feature type="chain" id="PRO_5034325801" evidence="22">
    <location>
        <begin position="18"/>
        <end position="472"/>
    </location>
</feature>
<feature type="disulfide bond" evidence="18">
    <location>
        <begin position="283"/>
        <end position="472"/>
    </location>
</feature>
<organism evidence="24 25">
    <name type="scientific">Orycteropus afer afer</name>
    <dbReference type="NCBI Taxonomy" id="1230840"/>
    <lineage>
        <taxon>Eukaryota</taxon>
        <taxon>Metazoa</taxon>
        <taxon>Chordata</taxon>
        <taxon>Craniata</taxon>
        <taxon>Vertebrata</taxon>
        <taxon>Euteleostomi</taxon>
        <taxon>Mammalia</taxon>
        <taxon>Eutheria</taxon>
        <taxon>Afrotheria</taxon>
        <taxon>Tubulidentata</taxon>
        <taxon>Orycteropodidae</taxon>
        <taxon>Orycteropus</taxon>
    </lineage>
</organism>
<evidence type="ECO:0000256" key="5">
    <source>
        <dbReference type="ARBA" id="ARBA00022670"/>
    </source>
</evidence>
<keyword evidence="8" id="KW-0677">Repeat</keyword>
<accession>A0A8B7ADX2</accession>
<feature type="binding site" evidence="17">
    <location>
        <position position="184"/>
    </location>
    <ligand>
        <name>Zn(2+)</name>
        <dbReference type="ChEBI" id="CHEBI:29105"/>
        <label>1</label>
    </ligand>
</feature>
<feature type="binding site" evidence="17">
    <location>
        <position position="237"/>
    </location>
    <ligand>
        <name>Zn(2+)</name>
        <dbReference type="ChEBI" id="CHEBI:29105"/>
        <label>2</label>
        <note>catalytic</note>
    </ligand>
</feature>
<dbReference type="PIRSF" id="PIRSF001191">
    <property type="entry name" value="Peptidase_M10A_matrix"/>
    <property type="match status" value="1"/>
</dbReference>
<feature type="binding site" evidence="17">
    <location>
        <position position="336"/>
    </location>
    <ligand>
        <name>Ca(2+)</name>
        <dbReference type="ChEBI" id="CHEBI:29108"/>
        <label>5</label>
    </ligand>
</feature>
<protein>
    <submittedName>
        <fullName evidence="25">Macrophage metalloelastase</fullName>
    </submittedName>
</protein>
<feature type="short sequence motif" description="Cysteine switch" evidence="20">
    <location>
        <begin position="91"/>
        <end position="98"/>
    </location>
</feature>
<feature type="binding site" evidence="17">
    <location>
        <position position="159"/>
    </location>
    <ligand>
        <name>Ca(2+)</name>
        <dbReference type="ChEBI" id="CHEBI:29108"/>
        <label>2</label>
    </ligand>
</feature>
<evidence type="ECO:0000256" key="21">
    <source>
        <dbReference type="PROSITE-ProRule" id="PRU01011"/>
    </source>
</evidence>
<feature type="binding site" evidence="17">
    <location>
        <position position="199"/>
    </location>
    <ligand>
        <name>Ca(2+)</name>
        <dbReference type="ChEBI" id="CHEBI:29108"/>
        <label>3</label>
    </ligand>
</feature>
<gene>
    <name evidence="25" type="primary">MMP12</name>
</gene>
<keyword evidence="10 16" id="KW-0862">Zinc</keyword>
<dbReference type="FunFam" id="3.40.390.10:FF:000007">
    <property type="entry name" value="Collagenase 3"/>
    <property type="match status" value="1"/>
</dbReference>
<evidence type="ECO:0000256" key="18">
    <source>
        <dbReference type="PIRSR" id="PIRSR621190-3"/>
    </source>
</evidence>
<dbReference type="InterPro" id="IPR024079">
    <property type="entry name" value="MetalloPept_cat_dom_sf"/>
</dbReference>
<feature type="binding site" evidence="17">
    <location>
        <position position="125"/>
    </location>
    <ligand>
        <name>Ca(2+)</name>
        <dbReference type="ChEBI" id="CHEBI:29108"/>
        <label>1</label>
    </ligand>
</feature>
<feature type="binding site" evidence="17">
    <location>
        <position position="195"/>
    </location>
    <ligand>
        <name>Ca(2+)</name>
        <dbReference type="ChEBI" id="CHEBI:29108"/>
        <label>2</label>
    </ligand>
</feature>
<evidence type="ECO:0000256" key="4">
    <source>
        <dbReference type="ARBA" id="ARBA00022530"/>
    </source>
</evidence>
<dbReference type="Gene3D" id="3.40.390.10">
    <property type="entry name" value="Collagenase (Catalytic Domain)"/>
    <property type="match status" value="1"/>
</dbReference>
<dbReference type="GO" id="GO:0006508">
    <property type="term" value="P:proteolysis"/>
    <property type="evidence" value="ECO:0007669"/>
    <property type="project" value="UniProtKB-KW"/>
</dbReference>
<dbReference type="SUPFAM" id="SSF50923">
    <property type="entry name" value="Hemopexin-like domain"/>
    <property type="match status" value="1"/>
</dbReference>
<evidence type="ECO:0000256" key="3">
    <source>
        <dbReference type="ARBA" id="ARBA00022525"/>
    </source>
</evidence>
<evidence type="ECO:0000256" key="22">
    <source>
        <dbReference type="SAM" id="SignalP"/>
    </source>
</evidence>
<dbReference type="Pfam" id="PF00045">
    <property type="entry name" value="Hemopexin"/>
    <property type="match status" value="4"/>
</dbReference>
<keyword evidence="24" id="KW-1185">Reference proteome</keyword>
<keyword evidence="11 17" id="KW-0106">Calcium</keyword>
<feature type="repeat" description="Hemopexin" evidence="21">
    <location>
        <begin position="380"/>
        <end position="428"/>
    </location>
</feature>
<feature type="binding site" evidence="16">
    <location>
        <position position="223"/>
    </location>
    <ligand>
        <name>Zn(2+)</name>
        <dbReference type="ChEBI" id="CHEBI:29105"/>
        <label>2</label>
        <note>catalytic</note>
    </ligand>
</feature>
<keyword evidence="13" id="KW-0865">Zymogen</keyword>
<evidence type="ECO:0000256" key="19">
    <source>
        <dbReference type="PIRSR" id="PIRSR621190-4"/>
    </source>
</evidence>